<dbReference type="AlphaFoldDB" id="A0A1J8QFL8"/>
<evidence type="ECO:0000256" key="1">
    <source>
        <dbReference type="SAM" id="MobiDB-lite"/>
    </source>
</evidence>
<protein>
    <submittedName>
        <fullName evidence="2">Uncharacterized protein</fullName>
    </submittedName>
</protein>
<reference evidence="2 3" key="1">
    <citation type="submission" date="2016-03" db="EMBL/GenBank/DDBJ databases">
        <title>Comparative genomics of the ectomycorrhizal sister species Rhizopogon vinicolor and Rhizopogon vesiculosus (Basidiomycota: Boletales) reveals a divergence of the mating type B locus.</title>
        <authorList>
            <person name="Mujic A.B."/>
            <person name="Kuo A."/>
            <person name="Tritt A."/>
            <person name="Lipzen A."/>
            <person name="Chen C."/>
            <person name="Johnson J."/>
            <person name="Sharma A."/>
            <person name="Barry K."/>
            <person name="Grigoriev I.V."/>
            <person name="Spatafora J.W."/>
        </authorList>
    </citation>
    <scope>NUCLEOTIDE SEQUENCE [LARGE SCALE GENOMIC DNA]</scope>
    <source>
        <strain evidence="2 3">AM-OR11-056</strain>
    </source>
</reference>
<comment type="caution">
    <text evidence="2">The sequence shown here is derived from an EMBL/GenBank/DDBJ whole genome shotgun (WGS) entry which is preliminary data.</text>
</comment>
<gene>
    <name evidence="2" type="ORF">AZE42_05669</name>
</gene>
<name>A0A1J8QFL8_9AGAM</name>
<feature type="compositionally biased region" description="Basic residues" evidence="1">
    <location>
        <begin position="7"/>
        <end position="16"/>
    </location>
</feature>
<evidence type="ECO:0000313" key="2">
    <source>
        <dbReference type="EMBL" id="OJA19455.1"/>
    </source>
</evidence>
<proteinExistence type="predicted"/>
<evidence type="ECO:0000313" key="3">
    <source>
        <dbReference type="Proteomes" id="UP000183567"/>
    </source>
</evidence>
<dbReference type="EMBL" id="LVVM01001036">
    <property type="protein sequence ID" value="OJA19455.1"/>
    <property type="molecule type" value="Genomic_DNA"/>
</dbReference>
<sequence length="145" mass="16563">MNSVLIQRRRRTRREHARPPQGFFDGVPDNVHSSGTHRSLALSLSSTSRPHALLGRFTSLFHRPQPVIGGSMELQRPERRGISSRHLPRDVEIAPVRDKQALYVAPRQETVNERVKRITNPTWWTRCVLFICCVSVPSPDTNGHQ</sequence>
<organism evidence="2 3">
    <name type="scientific">Rhizopogon vesiculosus</name>
    <dbReference type="NCBI Taxonomy" id="180088"/>
    <lineage>
        <taxon>Eukaryota</taxon>
        <taxon>Fungi</taxon>
        <taxon>Dikarya</taxon>
        <taxon>Basidiomycota</taxon>
        <taxon>Agaricomycotina</taxon>
        <taxon>Agaricomycetes</taxon>
        <taxon>Agaricomycetidae</taxon>
        <taxon>Boletales</taxon>
        <taxon>Suillineae</taxon>
        <taxon>Rhizopogonaceae</taxon>
        <taxon>Rhizopogon</taxon>
    </lineage>
</organism>
<accession>A0A1J8QFL8</accession>
<dbReference type="Proteomes" id="UP000183567">
    <property type="component" value="Unassembled WGS sequence"/>
</dbReference>
<keyword evidence="3" id="KW-1185">Reference proteome</keyword>
<feature type="region of interest" description="Disordered" evidence="1">
    <location>
        <begin position="1"/>
        <end position="30"/>
    </location>
</feature>